<keyword evidence="2" id="KW-1185">Reference proteome</keyword>
<dbReference type="Proteomes" id="UP000789508">
    <property type="component" value="Unassembled WGS sequence"/>
</dbReference>
<proteinExistence type="predicted"/>
<protein>
    <submittedName>
        <fullName evidence="1">4775_t:CDS:1</fullName>
    </submittedName>
</protein>
<evidence type="ECO:0000313" key="2">
    <source>
        <dbReference type="Proteomes" id="UP000789508"/>
    </source>
</evidence>
<dbReference type="AlphaFoldDB" id="A0A9N9I2N3"/>
<gene>
    <name evidence="1" type="ORF">ALEPTO_LOCUS12143</name>
</gene>
<organism evidence="1 2">
    <name type="scientific">Ambispora leptoticha</name>
    <dbReference type="NCBI Taxonomy" id="144679"/>
    <lineage>
        <taxon>Eukaryota</taxon>
        <taxon>Fungi</taxon>
        <taxon>Fungi incertae sedis</taxon>
        <taxon>Mucoromycota</taxon>
        <taxon>Glomeromycotina</taxon>
        <taxon>Glomeromycetes</taxon>
        <taxon>Archaeosporales</taxon>
        <taxon>Ambisporaceae</taxon>
        <taxon>Ambispora</taxon>
    </lineage>
</organism>
<evidence type="ECO:0000313" key="1">
    <source>
        <dbReference type="EMBL" id="CAG8717771.1"/>
    </source>
</evidence>
<name>A0A9N9I2N3_9GLOM</name>
<reference evidence="1" key="1">
    <citation type="submission" date="2021-06" db="EMBL/GenBank/DDBJ databases">
        <authorList>
            <person name="Kallberg Y."/>
            <person name="Tangrot J."/>
            <person name="Rosling A."/>
        </authorList>
    </citation>
    <scope>NUCLEOTIDE SEQUENCE</scope>
    <source>
        <strain evidence="1">FL130A</strain>
    </source>
</reference>
<sequence length="51" mass="5596">MAANSSNSSQPVLSPVIKWSGKDAENQSGSEAIVIPFRTELDNLLNKEREH</sequence>
<dbReference type="EMBL" id="CAJVPS010024960">
    <property type="protein sequence ID" value="CAG8717771.1"/>
    <property type="molecule type" value="Genomic_DNA"/>
</dbReference>
<comment type="caution">
    <text evidence="1">The sequence shown here is derived from an EMBL/GenBank/DDBJ whole genome shotgun (WGS) entry which is preliminary data.</text>
</comment>
<accession>A0A9N9I2N3</accession>